<proteinExistence type="inferred from homology"/>
<reference evidence="4 5" key="1">
    <citation type="journal article" date="2011" name="J. Bacteriol.">
        <title>Draft genome sequence of the anoxygenic filamentous phototrophic bacterium Oscillochloris trichoides subsp. DG-6.</title>
        <authorList>
            <person name="Kuznetsov B.B."/>
            <person name="Ivanovsky R.N."/>
            <person name="Keppen O.I."/>
            <person name="Sukhacheva M.V."/>
            <person name="Bumazhkin B.K."/>
            <person name="Patutina E.O."/>
            <person name="Beletsky A.V."/>
            <person name="Mardanov A.V."/>
            <person name="Baslerov R.V."/>
            <person name="Panteleeva A.N."/>
            <person name="Kolganova T.V."/>
            <person name="Ravin N.V."/>
            <person name="Skryabin K.G."/>
        </authorList>
    </citation>
    <scope>NUCLEOTIDE SEQUENCE [LARGE SCALE GENOMIC DNA]</scope>
    <source>
        <strain evidence="4 5">DG-6</strain>
    </source>
</reference>
<dbReference type="STRING" id="765420.OSCT_0524"/>
<name>E1IB23_9CHLR</name>
<feature type="transmembrane region" description="Helical" evidence="2">
    <location>
        <begin position="103"/>
        <end position="124"/>
    </location>
</feature>
<sequence>MFEGILFVKRPVLPYIVLFIGVLIASTSAILITAAINLGVAPLSVAAGRITLAALIITPIVLLRSRDELRRISQRDFMLAALSGICLAAHFATWISSLAYTSVASSTALVTTNPVFVALVTWLVFRQRLAWGTWLGVLVTVLGSGLIALSDRSGGGSNPLLGDLLALLGAMTVSGYFLLGRHLRSRISLLPYIWIVYSTAALALLLLATLLGHSLIGLPPLGYLLILGLALGPQLLGHTAFNWVIKYLSPTLVTVAILGEPIGSALMAIFLFDQPLMPLQIAGGLLLLLGIGVTTLAERPAKATKKGT</sequence>
<dbReference type="InterPro" id="IPR037185">
    <property type="entry name" value="EmrE-like"/>
</dbReference>
<dbReference type="eggNOG" id="COG0697">
    <property type="taxonomic scope" value="Bacteria"/>
</dbReference>
<dbReference type="PANTHER" id="PTHR22911:SF76">
    <property type="entry name" value="EAMA DOMAIN-CONTAINING PROTEIN"/>
    <property type="match status" value="1"/>
</dbReference>
<evidence type="ECO:0000259" key="3">
    <source>
        <dbReference type="Pfam" id="PF00892"/>
    </source>
</evidence>
<feature type="transmembrane region" description="Helical" evidence="2">
    <location>
        <begin position="191"/>
        <end position="216"/>
    </location>
</feature>
<feature type="transmembrane region" description="Helical" evidence="2">
    <location>
        <begin position="131"/>
        <end position="149"/>
    </location>
</feature>
<gene>
    <name evidence="4" type="ORF">OSCT_0524</name>
</gene>
<feature type="transmembrane region" description="Helical" evidence="2">
    <location>
        <begin position="222"/>
        <end position="245"/>
    </location>
</feature>
<protein>
    <recommendedName>
        <fullName evidence="3">EamA domain-containing protein</fullName>
    </recommendedName>
</protein>
<evidence type="ECO:0000256" key="1">
    <source>
        <dbReference type="ARBA" id="ARBA00007362"/>
    </source>
</evidence>
<dbReference type="EMBL" id="ADVR01000008">
    <property type="protein sequence ID" value="EFO81669.1"/>
    <property type="molecule type" value="Genomic_DNA"/>
</dbReference>
<dbReference type="HOGENOM" id="CLU_033863_0_2_0"/>
<keyword evidence="2" id="KW-1133">Transmembrane helix</keyword>
<feature type="transmembrane region" description="Helical" evidence="2">
    <location>
        <begin position="161"/>
        <end position="179"/>
    </location>
</feature>
<feature type="transmembrane region" description="Helical" evidence="2">
    <location>
        <begin position="77"/>
        <end position="97"/>
    </location>
</feature>
<feature type="transmembrane region" description="Helical" evidence="2">
    <location>
        <begin position="252"/>
        <end position="272"/>
    </location>
</feature>
<comment type="similarity">
    <text evidence="1">Belongs to the EamA transporter family.</text>
</comment>
<evidence type="ECO:0000256" key="2">
    <source>
        <dbReference type="SAM" id="Phobius"/>
    </source>
</evidence>
<evidence type="ECO:0000313" key="5">
    <source>
        <dbReference type="Proteomes" id="UP000054010"/>
    </source>
</evidence>
<organism evidence="4 5">
    <name type="scientific">Oscillochloris trichoides DG-6</name>
    <dbReference type="NCBI Taxonomy" id="765420"/>
    <lineage>
        <taxon>Bacteria</taxon>
        <taxon>Bacillati</taxon>
        <taxon>Chloroflexota</taxon>
        <taxon>Chloroflexia</taxon>
        <taxon>Chloroflexales</taxon>
        <taxon>Chloroflexineae</taxon>
        <taxon>Oscillochloridaceae</taxon>
        <taxon>Oscillochloris</taxon>
    </lineage>
</organism>
<dbReference type="GO" id="GO:0016020">
    <property type="term" value="C:membrane"/>
    <property type="evidence" value="ECO:0007669"/>
    <property type="project" value="InterPro"/>
</dbReference>
<feature type="transmembrane region" description="Helical" evidence="2">
    <location>
        <begin position="12"/>
        <end position="40"/>
    </location>
</feature>
<dbReference type="Proteomes" id="UP000054010">
    <property type="component" value="Unassembled WGS sequence"/>
</dbReference>
<dbReference type="PANTHER" id="PTHR22911">
    <property type="entry name" value="ACYL-MALONYL CONDENSING ENZYME-RELATED"/>
    <property type="match status" value="1"/>
</dbReference>
<feature type="transmembrane region" description="Helical" evidence="2">
    <location>
        <begin position="46"/>
        <end position="65"/>
    </location>
</feature>
<keyword evidence="2" id="KW-0812">Transmembrane</keyword>
<feature type="domain" description="EamA" evidence="3">
    <location>
        <begin position="15"/>
        <end position="148"/>
    </location>
</feature>
<dbReference type="SUPFAM" id="SSF103481">
    <property type="entry name" value="Multidrug resistance efflux transporter EmrE"/>
    <property type="match status" value="2"/>
</dbReference>
<feature type="domain" description="EamA" evidence="3">
    <location>
        <begin position="161"/>
        <end position="295"/>
    </location>
</feature>
<evidence type="ECO:0000313" key="4">
    <source>
        <dbReference type="EMBL" id="EFO81669.1"/>
    </source>
</evidence>
<dbReference type="InterPro" id="IPR000620">
    <property type="entry name" value="EamA_dom"/>
</dbReference>
<feature type="transmembrane region" description="Helical" evidence="2">
    <location>
        <begin position="278"/>
        <end position="297"/>
    </location>
</feature>
<dbReference type="Pfam" id="PF00892">
    <property type="entry name" value="EamA"/>
    <property type="match status" value="2"/>
</dbReference>
<keyword evidence="2" id="KW-0472">Membrane</keyword>
<comment type="caution">
    <text evidence="4">The sequence shown here is derived from an EMBL/GenBank/DDBJ whole genome shotgun (WGS) entry which is preliminary data.</text>
</comment>
<dbReference type="AlphaFoldDB" id="E1IB23"/>
<keyword evidence="5" id="KW-1185">Reference proteome</keyword>
<accession>E1IB23</accession>